<evidence type="ECO:0000313" key="6">
    <source>
        <dbReference type="Proteomes" id="UP001224622"/>
    </source>
</evidence>
<dbReference type="InterPro" id="IPR050221">
    <property type="entry name" value="26S_Proteasome_ATPase"/>
</dbReference>
<organism evidence="5 6">
    <name type="scientific">Serratia fonticola</name>
    <dbReference type="NCBI Taxonomy" id="47917"/>
    <lineage>
        <taxon>Bacteria</taxon>
        <taxon>Pseudomonadati</taxon>
        <taxon>Pseudomonadota</taxon>
        <taxon>Gammaproteobacteria</taxon>
        <taxon>Enterobacterales</taxon>
        <taxon>Yersiniaceae</taxon>
        <taxon>Serratia</taxon>
    </lineage>
</organism>
<evidence type="ECO:0000256" key="1">
    <source>
        <dbReference type="ARBA" id="ARBA00006914"/>
    </source>
</evidence>
<name>A0AAJ1YHW8_SERFO</name>
<dbReference type="RefSeq" id="WP_309048055.1">
    <property type="nucleotide sequence ID" value="NZ_JAVIGA010000023.1"/>
</dbReference>
<dbReference type="PANTHER" id="PTHR23073">
    <property type="entry name" value="26S PROTEASOME REGULATORY SUBUNIT"/>
    <property type="match status" value="1"/>
</dbReference>
<reference evidence="5" key="1">
    <citation type="submission" date="2023-08" db="EMBL/GenBank/DDBJ databases">
        <title>The Comparative Genomic Analysis of Yersiniaceae from Polar Regions.</title>
        <authorList>
            <person name="Goncharov A."/>
            <person name="Aslanov B."/>
            <person name="Kolodzhieva V."/>
            <person name="Azarov D."/>
            <person name="Mochov A."/>
            <person name="Lebedeva E."/>
        </authorList>
    </citation>
    <scope>NUCLEOTIDE SEQUENCE</scope>
    <source>
        <strain evidence="5">Vf</strain>
    </source>
</reference>
<keyword evidence="2" id="KW-0547">Nucleotide-binding</keyword>
<dbReference type="Pfam" id="PF22977">
    <property type="entry name" value="WHD"/>
    <property type="match status" value="1"/>
</dbReference>
<evidence type="ECO:0000313" key="5">
    <source>
        <dbReference type="EMBL" id="MDQ9128525.1"/>
    </source>
</evidence>
<dbReference type="Pfam" id="PF00004">
    <property type="entry name" value="AAA"/>
    <property type="match status" value="1"/>
</dbReference>
<dbReference type="GO" id="GO:0016887">
    <property type="term" value="F:ATP hydrolysis activity"/>
    <property type="evidence" value="ECO:0007669"/>
    <property type="project" value="InterPro"/>
</dbReference>
<dbReference type="InterPro" id="IPR054472">
    <property type="entry name" value="WHD"/>
</dbReference>
<dbReference type="EMBL" id="JAVIGA010000023">
    <property type="protein sequence ID" value="MDQ9128525.1"/>
    <property type="molecule type" value="Genomic_DNA"/>
</dbReference>
<proteinExistence type="inferred from homology"/>
<feature type="domain" description="AAA+ ATPase" evidence="4">
    <location>
        <begin position="487"/>
        <end position="619"/>
    </location>
</feature>
<dbReference type="InterPro" id="IPR027417">
    <property type="entry name" value="P-loop_NTPase"/>
</dbReference>
<sequence>MSISSVSLSINSQQSSYQLSLLFSELERIDLVLQHYYYRIKGPRNELNNEFLLSEAEVLARIYQPHGRPHWAKDELTIEQVQSNISSEVAEGLTELVERFKLTDFERDTLLLGLLPHFDSRYYGLFSLLQGGKQNQLPNFSLALTLFCHSEMEKRAQQASFLHRAPLIGCQLLSLDNNQKSLAWNQTTFIADTGVYLFLLGHHYLSPVLAQCAQWSMLSTPSYYPESLKQALGILLTEDIEPRPAVLLQGVAGSARAHTVVQIFASENRQSLVVDMSKFVEIDDELILMQLNYILRETRMRGACCVFRNLSLLKEKNSSFLDSLSELLAQPGIRVICLVDPHSPLLWLKKTPTLQIEMPVFTHEEKVLLLTCSLPESRAADIDIINLSQRYTFNPESLPLILQEAELYQQQRDPADILQQCDIRKAFNLRAQQNFGSLAQRITPKRNIQDLLVSDNITQQLQEIITAIKYREKVLASGFKDKIGCGTGISALFYGDSGTGKTMAAEVLANNIGVDLIKVDLSTVINKYVGETEKNLSRIFDLAELDAGILFFDEADALFGKRSETKDAHDRHANIEVSYLLQRLESYPGLVILSTNNRSHLDSAFNRRFTFITRFTYPDEALRYKMWKKIWPKNINVSSDVDFNQLAMKANLTGANIRNIALLASFFAGGNENQEVAYVHIETALARELAKTGRLMI</sequence>
<dbReference type="InterPro" id="IPR003593">
    <property type="entry name" value="AAA+_ATPase"/>
</dbReference>
<evidence type="ECO:0000256" key="3">
    <source>
        <dbReference type="ARBA" id="ARBA00022840"/>
    </source>
</evidence>
<dbReference type="InterPro" id="IPR003959">
    <property type="entry name" value="ATPase_AAA_core"/>
</dbReference>
<dbReference type="Gene3D" id="3.40.50.300">
    <property type="entry name" value="P-loop containing nucleotide triphosphate hydrolases"/>
    <property type="match status" value="1"/>
</dbReference>
<comment type="caution">
    <text evidence="5">The sequence shown here is derived from an EMBL/GenBank/DDBJ whole genome shotgun (WGS) entry which is preliminary data.</text>
</comment>
<comment type="similarity">
    <text evidence="1">Belongs to the AAA ATPase family.</text>
</comment>
<dbReference type="AlphaFoldDB" id="A0AAJ1YHW8"/>
<dbReference type="SUPFAM" id="SSF52540">
    <property type="entry name" value="P-loop containing nucleoside triphosphate hydrolases"/>
    <property type="match status" value="1"/>
</dbReference>
<dbReference type="CDD" id="cd19481">
    <property type="entry name" value="RecA-like_protease"/>
    <property type="match status" value="1"/>
</dbReference>
<dbReference type="SMART" id="SM00382">
    <property type="entry name" value="AAA"/>
    <property type="match status" value="1"/>
</dbReference>
<keyword evidence="3 5" id="KW-0067">ATP-binding</keyword>
<gene>
    <name evidence="5" type="ORF">RDT67_19085</name>
</gene>
<evidence type="ECO:0000259" key="4">
    <source>
        <dbReference type="SMART" id="SM00382"/>
    </source>
</evidence>
<dbReference type="GO" id="GO:0005524">
    <property type="term" value="F:ATP binding"/>
    <property type="evidence" value="ECO:0007669"/>
    <property type="project" value="UniProtKB-KW"/>
</dbReference>
<evidence type="ECO:0000256" key="2">
    <source>
        <dbReference type="ARBA" id="ARBA00022741"/>
    </source>
</evidence>
<accession>A0AAJ1YHW8</accession>
<protein>
    <submittedName>
        <fullName evidence="5">ATP-binding protein</fullName>
    </submittedName>
</protein>
<dbReference type="Proteomes" id="UP001224622">
    <property type="component" value="Unassembled WGS sequence"/>
</dbReference>